<evidence type="ECO:0000259" key="8">
    <source>
        <dbReference type="PROSITE" id="PS50110"/>
    </source>
</evidence>
<keyword evidence="5" id="KW-0902">Two-component regulatory system</keyword>
<dbReference type="InterPro" id="IPR036097">
    <property type="entry name" value="HisK_dim/P_sf"/>
</dbReference>
<comment type="catalytic activity">
    <reaction evidence="1">
        <text>ATP + protein L-histidine = ADP + protein N-phospho-L-histidine.</text>
        <dbReference type="EC" id="2.7.13.3"/>
    </reaction>
</comment>
<dbReference type="SUPFAM" id="SSF52172">
    <property type="entry name" value="CheY-like"/>
    <property type="match status" value="1"/>
</dbReference>
<dbReference type="Gene3D" id="3.30.565.10">
    <property type="entry name" value="Histidine kinase-like ATPase, C-terminal domain"/>
    <property type="match status" value="1"/>
</dbReference>
<dbReference type="InterPro" id="IPR001789">
    <property type="entry name" value="Sig_transdc_resp-reg_receiver"/>
</dbReference>
<comment type="caution">
    <text evidence="9">The sequence shown here is derived from an EMBL/GenBank/DDBJ whole genome shotgun (WGS) entry which is preliminary data.</text>
</comment>
<feature type="domain" description="Response regulatory" evidence="8">
    <location>
        <begin position="449"/>
        <end position="563"/>
    </location>
</feature>
<evidence type="ECO:0000256" key="3">
    <source>
        <dbReference type="ARBA" id="ARBA00022553"/>
    </source>
</evidence>
<evidence type="ECO:0000256" key="2">
    <source>
        <dbReference type="ARBA" id="ARBA00012438"/>
    </source>
</evidence>
<proteinExistence type="predicted"/>
<gene>
    <name evidence="9" type="ORF">JYA62_07040</name>
</gene>
<dbReference type="Pfam" id="PF00072">
    <property type="entry name" value="Response_reg"/>
    <property type="match status" value="1"/>
</dbReference>
<dbReference type="Gene3D" id="3.40.50.2300">
    <property type="match status" value="1"/>
</dbReference>
<name>A0ABS2ZZD5_9VIBR</name>
<dbReference type="SUPFAM" id="SSF55874">
    <property type="entry name" value="ATPase domain of HSP90 chaperone/DNA topoisomerase II/histidine kinase"/>
    <property type="match status" value="1"/>
</dbReference>
<dbReference type="CDD" id="cd17546">
    <property type="entry name" value="REC_hyHK_CKI1_RcsC-like"/>
    <property type="match status" value="1"/>
</dbReference>
<evidence type="ECO:0000313" key="10">
    <source>
        <dbReference type="Proteomes" id="UP000779070"/>
    </source>
</evidence>
<organism evidence="9 10">
    <name type="scientific">Vibrio neptunius</name>
    <dbReference type="NCBI Taxonomy" id="170651"/>
    <lineage>
        <taxon>Bacteria</taxon>
        <taxon>Pseudomonadati</taxon>
        <taxon>Pseudomonadota</taxon>
        <taxon>Gammaproteobacteria</taxon>
        <taxon>Vibrionales</taxon>
        <taxon>Vibrionaceae</taxon>
        <taxon>Vibrio</taxon>
    </lineage>
</organism>
<dbReference type="InterPro" id="IPR004358">
    <property type="entry name" value="Sig_transdc_His_kin-like_C"/>
</dbReference>
<dbReference type="SMART" id="SM00388">
    <property type="entry name" value="HisKA"/>
    <property type="match status" value="1"/>
</dbReference>
<evidence type="ECO:0000259" key="7">
    <source>
        <dbReference type="PROSITE" id="PS50109"/>
    </source>
</evidence>
<evidence type="ECO:0000256" key="1">
    <source>
        <dbReference type="ARBA" id="ARBA00000085"/>
    </source>
</evidence>
<accession>A0ABS2ZZD5</accession>
<evidence type="ECO:0000256" key="6">
    <source>
        <dbReference type="PROSITE-ProRule" id="PRU00169"/>
    </source>
</evidence>
<dbReference type="Pfam" id="PF02518">
    <property type="entry name" value="HATPase_c"/>
    <property type="match status" value="1"/>
</dbReference>
<dbReference type="SMART" id="SM00387">
    <property type="entry name" value="HATPase_c"/>
    <property type="match status" value="1"/>
</dbReference>
<dbReference type="InterPro" id="IPR011006">
    <property type="entry name" value="CheY-like_superfamily"/>
</dbReference>
<evidence type="ECO:0000256" key="4">
    <source>
        <dbReference type="ARBA" id="ARBA00022801"/>
    </source>
</evidence>
<dbReference type="PANTHER" id="PTHR45339:SF1">
    <property type="entry name" value="HYBRID SIGNAL TRANSDUCTION HISTIDINE KINASE J"/>
    <property type="match status" value="1"/>
</dbReference>
<feature type="modified residue" description="4-aspartylphosphate" evidence="6">
    <location>
        <position position="498"/>
    </location>
</feature>
<dbReference type="InterPro" id="IPR036890">
    <property type="entry name" value="HATPase_C_sf"/>
</dbReference>
<evidence type="ECO:0000256" key="5">
    <source>
        <dbReference type="ARBA" id="ARBA00023012"/>
    </source>
</evidence>
<dbReference type="EMBL" id="JAFHLB010000006">
    <property type="protein sequence ID" value="MBN3577428.1"/>
    <property type="molecule type" value="Genomic_DNA"/>
</dbReference>
<keyword evidence="4" id="KW-0378">Hydrolase</keyword>
<dbReference type="PROSITE" id="PS50110">
    <property type="entry name" value="RESPONSE_REGULATORY"/>
    <property type="match status" value="1"/>
</dbReference>
<sequence length="563" mass="63150">MSNQSALERKIAREIAARKQAELLLEQKSLELYEANDHLKLVLTQLKRQTHKDLHKLAFEEQINEILIHFGRAFLSRTLDDGLLSNLLERLDSSSALTESGLFLDPGIASTIHDSHFGYQQRDSIDGIKPYAYWQEERLSLPLEVDHQVVGELSVFTEDHDIEPEFIVSQMRLVADLLCSAISRQIMLTNTQEARARAEESERATKEFVAMINHELRTPLNGLLGSAELLSDTSLDEEQRTLLTNLSHTGDFLRHIINDILDFSKMSAGMMELIPSTFAWLELTNMLDGVFANRAQDKGIDFSIDTAPEVPEFLIGDFDRICQILINLVGNAIKFTSAGSVQVKVFWLEDNLKVIVKDTGIGIAEEAKAILFDPFVQADRTAKRHFEGTGLGLAICKNLIDLMKGEIGFTSQKGVGTEFKLSIPLKVATQALQSESTENKATKPLENLSILVVDDIRMNQVIINQMLKKLSITPDIANNGVEAIKAASGSRYDLIFMDCRMPEMDGFEATSYLREQEFELPIIALTAGTTLEERERCIQSGMNDILTKPYTAKDLKLMLEKWA</sequence>
<keyword evidence="10" id="KW-1185">Reference proteome</keyword>
<dbReference type="CDD" id="cd00082">
    <property type="entry name" value="HisKA"/>
    <property type="match status" value="1"/>
</dbReference>
<keyword evidence="3 6" id="KW-0597">Phosphoprotein</keyword>
<feature type="domain" description="Histidine kinase" evidence="7">
    <location>
        <begin position="211"/>
        <end position="427"/>
    </location>
</feature>
<dbReference type="InterPro" id="IPR003594">
    <property type="entry name" value="HATPase_dom"/>
</dbReference>
<dbReference type="PANTHER" id="PTHR45339">
    <property type="entry name" value="HYBRID SIGNAL TRANSDUCTION HISTIDINE KINASE J"/>
    <property type="match status" value="1"/>
</dbReference>
<reference evidence="9 10" key="1">
    <citation type="submission" date="2021-02" db="EMBL/GenBank/DDBJ databases">
        <title>Draft Genome Sequences of 5 Vibrio neptunius Strains Isolated From of Bivalve Hatcheries.</title>
        <authorList>
            <person name="Galvis F."/>
            <person name="Barja J.L."/>
            <person name="Lemos M.L."/>
            <person name="Balado M."/>
        </authorList>
    </citation>
    <scope>NUCLEOTIDE SEQUENCE [LARGE SCALE GENOMIC DNA]</scope>
    <source>
        <strain evidence="9 10">PP-145.98</strain>
    </source>
</reference>
<dbReference type="EC" id="2.7.13.3" evidence="2"/>
<dbReference type="CDD" id="cd16922">
    <property type="entry name" value="HATPase_EvgS-ArcB-TorS-like"/>
    <property type="match status" value="1"/>
</dbReference>
<dbReference type="PROSITE" id="PS50109">
    <property type="entry name" value="HIS_KIN"/>
    <property type="match status" value="1"/>
</dbReference>
<protein>
    <recommendedName>
        <fullName evidence="2">histidine kinase</fullName>
        <ecNumber evidence="2">2.7.13.3</ecNumber>
    </recommendedName>
</protein>
<evidence type="ECO:0000313" key="9">
    <source>
        <dbReference type="EMBL" id="MBN3577428.1"/>
    </source>
</evidence>
<dbReference type="RefSeq" id="WP_206369378.1">
    <property type="nucleotide sequence ID" value="NZ_CAWPTM010000123.1"/>
</dbReference>
<dbReference type="SUPFAM" id="SSF47384">
    <property type="entry name" value="Homodimeric domain of signal transducing histidine kinase"/>
    <property type="match status" value="1"/>
</dbReference>
<dbReference type="Gene3D" id="1.10.287.130">
    <property type="match status" value="1"/>
</dbReference>
<dbReference type="InterPro" id="IPR005467">
    <property type="entry name" value="His_kinase_dom"/>
</dbReference>
<dbReference type="Proteomes" id="UP000779070">
    <property type="component" value="Unassembled WGS sequence"/>
</dbReference>
<dbReference type="Pfam" id="PF00512">
    <property type="entry name" value="HisKA"/>
    <property type="match status" value="1"/>
</dbReference>
<dbReference type="InterPro" id="IPR003661">
    <property type="entry name" value="HisK_dim/P_dom"/>
</dbReference>
<dbReference type="SMART" id="SM00448">
    <property type="entry name" value="REC"/>
    <property type="match status" value="1"/>
</dbReference>
<dbReference type="PRINTS" id="PR00344">
    <property type="entry name" value="BCTRLSENSOR"/>
</dbReference>